<feature type="transmembrane region" description="Helical" evidence="9">
    <location>
        <begin position="184"/>
        <end position="205"/>
    </location>
</feature>
<dbReference type="InterPro" id="IPR005467">
    <property type="entry name" value="His_kinase_dom"/>
</dbReference>
<evidence type="ECO:0000259" key="10">
    <source>
        <dbReference type="PROSITE" id="PS50109"/>
    </source>
</evidence>
<dbReference type="InterPro" id="IPR004358">
    <property type="entry name" value="Sig_transdc_His_kin-like_C"/>
</dbReference>
<dbReference type="CDD" id="cd00082">
    <property type="entry name" value="HisKA"/>
    <property type="match status" value="1"/>
</dbReference>
<reference evidence="11 12" key="1">
    <citation type="submission" date="2021-04" db="EMBL/GenBank/DDBJ databases">
        <title>Genome analysis of Polyangium sp.</title>
        <authorList>
            <person name="Li Y."/>
            <person name="Wang J."/>
        </authorList>
    </citation>
    <scope>NUCLEOTIDE SEQUENCE [LARGE SCALE GENOMIC DNA]</scope>
    <source>
        <strain evidence="11 12">SDU14</strain>
    </source>
</reference>
<keyword evidence="8" id="KW-0902">Two-component regulatory system</keyword>
<dbReference type="SMART" id="SM00387">
    <property type="entry name" value="HATPase_c"/>
    <property type="match status" value="1"/>
</dbReference>
<dbReference type="Pfam" id="PF00512">
    <property type="entry name" value="HisKA"/>
    <property type="match status" value="1"/>
</dbReference>
<evidence type="ECO:0000256" key="3">
    <source>
        <dbReference type="ARBA" id="ARBA00022553"/>
    </source>
</evidence>
<name>A0A9X3XIJ0_9BACT</name>
<dbReference type="Gene3D" id="1.10.287.130">
    <property type="match status" value="1"/>
</dbReference>
<keyword evidence="9" id="KW-1133">Transmembrane helix</keyword>
<dbReference type="EMBL" id="JAGTJJ010000105">
    <property type="protein sequence ID" value="MDC3989328.1"/>
    <property type="molecule type" value="Genomic_DNA"/>
</dbReference>
<keyword evidence="9" id="KW-0472">Membrane</keyword>
<dbReference type="PANTHER" id="PTHR43065:SF10">
    <property type="entry name" value="PEROXIDE STRESS-ACTIVATED HISTIDINE KINASE MAK3"/>
    <property type="match status" value="1"/>
</dbReference>
<dbReference type="PROSITE" id="PS50109">
    <property type="entry name" value="HIS_KIN"/>
    <property type="match status" value="1"/>
</dbReference>
<evidence type="ECO:0000256" key="6">
    <source>
        <dbReference type="ARBA" id="ARBA00022777"/>
    </source>
</evidence>
<dbReference type="InterPro" id="IPR036097">
    <property type="entry name" value="HisK_dim/P_sf"/>
</dbReference>
<evidence type="ECO:0000256" key="1">
    <source>
        <dbReference type="ARBA" id="ARBA00000085"/>
    </source>
</evidence>
<dbReference type="Pfam" id="PF02518">
    <property type="entry name" value="HATPase_c"/>
    <property type="match status" value="1"/>
</dbReference>
<organism evidence="11 12">
    <name type="scientific">Polyangium jinanense</name>
    <dbReference type="NCBI Taxonomy" id="2829994"/>
    <lineage>
        <taxon>Bacteria</taxon>
        <taxon>Pseudomonadati</taxon>
        <taxon>Myxococcota</taxon>
        <taxon>Polyangia</taxon>
        <taxon>Polyangiales</taxon>
        <taxon>Polyangiaceae</taxon>
        <taxon>Polyangium</taxon>
    </lineage>
</organism>
<dbReference type="SUPFAM" id="SSF55874">
    <property type="entry name" value="ATPase domain of HSP90 chaperone/DNA topoisomerase II/histidine kinase"/>
    <property type="match status" value="1"/>
</dbReference>
<dbReference type="GO" id="GO:0000155">
    <property type="term" value="F:phosphorelay sensor kinase activity"/>
    <property type="evidence" value="ECO:0007669"/>
    <property type="project" value="InterPro"/>
</dbReference>
<keyword evidence="5" id="KW-0547">Nucleotide-binding</keyword>
<dbReference type="CDD" id="cd00075">
    <property type="entry name" value="HATPase"/>
    <property type="match status" value="1"/>
</dbReference>
<dbReference type="InterPro" id="IPR036890">
    <property type="entry name" value="HATPase_C_sf"/>
</dbReference>
<dbReference type="PANTHER" id="PTHR43065">
    <property type="entry name" value="SENSOR HISTIDINE KINASE"/>
    <property type="match status" value="1"/>
</dbReference>
<gene>
    <name evidence="11" type="ORF">KEG57_53185</name>
</gene>
<feature type="transmembrane region" description="Helical" evidence="9">
    <location>
        <begin position="63"/>
        <end position="82"/>
    </location>
</feature>
<dbReference type="RefSeq" id="WP_272460029.1">
    <property type="nucleotide sequence ID" value="NZ_JAGTJJ010000105.1"/>
</dbReference>
<feature type="transmembrane region" description="Helical" evidence="9">
    <location>
        <begin position="155"/>
        <end position="178"/>
    </location>
</feature>
<feature type="transmembrane region" description="Helical" evidence="9">
    <location>
        <begin position="123"/>
        <end position="143"/>
    </location>
</feature>
<dbReference type="GO" id="GO:0005524">
    <property type="term" value="F:ATP binding"/>
    <property type="evidence" value="ECO:0007669"/>
    <property type="project" value="UniProtKB-KW"/>
</dbReference>
<dbReference type="AlphaFoldDB" id="A0A9X3XIJ0"/>
<dbReference type="InterPro" id="IPR003661">
    <property type="entry name" value="HisK_dim/P_dom"/>
</dbReference>
<feature type="transmembrane region" description="Helical" evidence="9">
    <location>
        <begin position="217"/>
        <end position="243"/>
    </location>
</feature>
<protein>
    <recommendedName>
        <fullName evidence="2">histidine kinase</fullName>
        <ecNumber evidence="2">2.7.13.3</ecNumber>
    </recommendedName>
</protein>
<dbReference type="EC" id="2.7.13.3" evidence="2"/>
<feature type="transmembrane region" description="Helical" evidence="9">
    <location>
        <begin position="6"/>
        <end position="24"/>
    </location>
</feature>
<dbReference type="Gene3D" id="3.30.565.10">
    <property type="entry name" value="Histidine kinase-like ATPase, C-terminal domain"/>
    <property type="match status" value="1"/>
</dbReference>
<keyword evidence="12" id="KW-1185">Reference proteome</keyword>
<evidence type="ECO:0000256" key="9">
    <source>
        <dbReference type="SAM" id="Phobius"/>
    </source>
</evidence>
<accession>A0A9X3XIJ0</accession>
<dbReference type="PRINTS" id="PR00344">
    <property type="entry name" value="BCTRLSENSOR"/>
</dbReference>
<dbReference type="Proteomes" id="UP001151081">
    <property type="component" value="Unassembled WGS sequence"/>
</dbReference>
<keyword evidence="6 11" id="KW-0418">Kinase</keyword>
<feature type="transmembrane region" description="Helical" evidence="9">
    <location>
        <begin position="249"/>
        <end position="267"/>
    </location>
</feature>
<keyword evidence="3" id="KW-0597">Phosphoprotein</keyword>
<keyword evidence="7" id="KW-0067">ATP-binding</keyword>
<evidence type="ECO:0000256" key="2">
    <source>
        <dbReference type="ARBA" id="ARBA00012438"/>
    </source>
</evidence>
<comment type="caution">
    <text evidence="11">The sequence shown here is derived from an EMBL/GenBank/DDBJ whole genome shotgun (WGS) entry which is preliminary data.</text>
</comment>
<feature type="transmembrane region" description="Helical" evidence="9">
    <location>
        <begin position="89"/>
        <end position="111"/>
    </location>
</feature>
<comment type="catalytic activity">
    <reaction evidence="1">
        <text>ATP + protein L-histidine = ADP + protein N-phospho-L-histidine.</text>
        <dbReference type="EC" id="2.7.13.3"/>
    </reaction>
</comment>
<evidence type="ECO:0000256" key="8">
    <source>
        <dbReference type="ARBA" id="ARBA00023012"/>
    </source>
</evidence>
<sequence>MSALSAFAFYPVWALALLVGFVSLRLGRSRGYALPLLCFAQGVWVTGLVLFATPNTSHIAERVLPSGIVQGAGFLHAAEALAGKPRRKLVAGAWMATGAFATLGAAAPRLFYGPGARGMGPAFVPFAALGVAAAVAMLAYLAARAQSAAGDERRALVTLLGAAVLGCLGGGGAISAFILGIGPLWIAAPLMLGSTLLAAHATLGREQGKARALVRSGIVYAVITASVSTVFVTAYAFALPYLVPAQGSTFTFVAGALAVTFFAALPVDPLRQIVVDGIGRRVAENPIGVRDLAEAVDRSEARADQAERLAEMGRIVSAVAHEIRNPLGVMLAQAKILERRGADPETLAGLRQEIANARRFLDDLLRYGKPRPLDLAVAPVLAEVTRAAEAARAAFGDLAAPVDVTGDATLSAELDRAALGDVVKVLVHNALVALSTADAGGRVTIEVASEGDEAVVRVTDDGPGVPVEIEPRLFEPFVTGRGRDASHPGTGLGLAIAARWTERHGGSLRHERPGAGGARFIARFPRTARVVNAAPMDQTRAR</sequence>
<feature type="transmembrane region" description="Helical" evidence="9">
    <location>
        <begin position="31"/>
        <end position="51"/>
    </location>
</feature>
<evidence type="ECO:0000256" key="5">
    <source>
        <dbReference type="ARBA" id="ARBA00022741"/>
    </source>
</evidence>
<evidence type="ECO:0000256" key="7">
    <source>
        <dbReference type="ARBA" id="ARBA00022840"/>
    </source>
</evidence>
<evidence type="ECO:0000313" key="11">
    <source>
        <dbReference type="EMBL" id="MDC3989328.1"/>
    </source>
</evidence>
<dbReference type="InterPro" id="IPR003594">
    <property type="entry name" value="HATPase_dom"/>
</dbReference>
<keyword evidence="4" id="KW-0808">Transferase</keyword>
<feature type="domain" description="Histidine kinase" evidence="10">
    <location>
        <begin position="318"/>
        <end position="528"/>
    </location>
</feature>
<evidence type="ECO:0000256" key="4">
    <source>
        <dbReference type="ARBA" id="ARBA00022679"/>
    </source>
</evidence>
<proteinExistence type="predicted"/>
<keyword evidence="9" id="KW-0812">Transmembrane</keyword>
<evidence type="ECO:0000313" key="12">
    <source>
        <dbReference type="Proteomes" id="UP001151081"/>
    </source>
</evidence>
<dbReference type="SUPFAM" id="SSF47384">
    <property type="entry name" value="Homodimeric domain of signal transducing histidine kinase"/>
    <property type="match status" value="1"/>
</dbReference>
<dbReference type="SMART" id="SM00388">
    <property type="entry name" value="HisKA"/>
    <property type="match status" value="1"/>
</dbReference>